<protein>
    <submittedName>
        <fullName evidence="2">Uncharacterized protein</fullName>
    </submittedName>
</protein>
<organism evidence="2 3">
    <name type="scientific">Chondromyces apiculatus DSM 436</name>
    <dbReference type="NCBI Taxonomy" id="1192034"/>
    <lineage>
        <taxon>Bacteria</taxon>
        <taxon>Pseudomonadati</taxon>
        <taxon>Myxococcota</taxon>
        <taxon>Polyangia</taxon>
        <taxon>Polyangiales</taxon>
        <taxon>Polyangiaceae</taxon>
        <taxon>Chondromyces</taxon>
    </lineage>
</organism>
<feature type="region of interest" description="Disordered" evidence="1">
    <location>
        <begin position="134"/>
        <end position="156"/>
    </location>
</feature>
<feature type="compositionally biased region" description="Low complexity" evidence="1">
    <location>
        <begin position="9"/>
        <end position="24"/>
    </location>
</feature>
<dbReference type="STRING" id="1192034.CAP_4984"/>
<name>A0A017TGE4_9BACT</name>
<gene>
    <name evidence="2" type="ORF">CAP_4984</name>
</gene>
<feature type="region of interest" description="Disordered" evidence="1">
    <location>
        <begin position="1"/>
        <end position="40"/>
    </location>
</feature>
<proteinExistence type="predicted"/>
<comment type="caution">
    <text evidence="2">The sequence shown here is derived from an EMBL/GenBank/DDBJ whole genome shotgun (WGS) entry which is preliminary data.</text>
</comment>
<dbReference type="EMBL" id="ASRX01000004">
    <property type="protein sequence ID" value="EYF08368.1"/>
    <property type="molecule type" value="Genomic_DNA"/>
</dbReference>
<reference evidence="2 3" key="1">
    <citation type="submission" date="2013-05" db="EMBL/GenBank/DDBJ databases">
        <title>Genome assembly of Chondromyces apiculatus DSM 436.</title>
        <authorList>
            <person name="Sharma G."/>
            <person name="Khatri I."/>
            <person name="Kaur C."/>
            <person name="Mayilraj S."/>
            <person name="Subramanian S."/>
        </authorList>
    </citation>
    <scope>NUCLEOTIDE SEQUENCE [LARGE SCALE GENOMIC DNA]</scope>
    <source>
        <strain evidence="2 3">DSM 436</strain>
    </source>
</reference>
<keyword evidence="3" id="KW-1185">Reference proteome</keyword>
<accession>A0A017TGE4</accession>
<evidence type="ECO:0000313" key="2">
    <source>
        <dbReference type="EMBL" id="EYF08368.1"/>
    </source>
</evidence>
<dbReference type="AlphaFoldDB" id="A0A017TGE4"/>
<evidence type="ECO:0000313" key="3">
    <source>
        <dbReference type="Proteomes" id="UP000019678"/>
    </source>
</evidence>
<sequence>MQWLTPRFGRQSGASGSAQSQRGSGRARRGDGSRGKRIGWEGGQADRVECGAVRAIDDAIYDIWDAIGADPPRVVVAAVCARNGPAATRGCAGVVCRRWTRRRACRRWTRRCACRRWTRRHACRRWTRRGPRWPRRGPRWTRRGPRRRGTGRVRAG</sequence>
<dbReference type="Proteomes" id="UP000019678">
    <property type="component" value="Unassembled WGS sequence"/>
</dbReference>
<evidence type="ECO:0000256" key="1">
    <source>
        <dbReference type="SAM" id="MobiDB-lite"/>
    </source>
</evidence>